<evidence type="ECO:0008006" key="3">
    <source>
        <dbReference type="Google" id="ProtNLM"/>
    </source>
</evidence>
<dbReference type="EMBL" id="VOIH02000006">
    <property type="protein sequence ID" value="KAF3444892.1"/>
    <property type="molecule type" value="Genomic_DNA"/>
</dbReference>
<dbReference type="GO" id="GO:0004714">
    <property type="term" value="F:transmembrane receptor protein tyrosine kinase activity"/>
    <property type="evidence" value="ECO:0007669"/>
    <property type="project" value="InterPro"/>
</dbReference>
<dbReference type="Proteomes" id="UP000796880">
    <property type="component" value="Unassembled WGS sequence"/>
</dbReference>
<dbReference type="Gene3D" id="1.10.510.10">
    <property type="entry name" value="Transferase(Phosphotransferase) domain 1"/>
    <property type="match status" value="1"/>
</dbReference>
<sequence length="149" mass="17010">MLLNKKWEAKVSDFRLSKVGPTTRSKVVLGIWTRYYRRQQLTEKSEVYAFGVVLCEVLCARSPIESSVEKRQMSLAEWAQNCYHNGTFAEIVDKHLRGTIAPECLRKTLQDSAEESKSLCGALNEMKCEDEVPFVNYMDVEDEGKFSCG</sequence>
<protein>
    <recommendedName>
        <fullName evidence="3">Protein kinase domain-containing protein</fullName>
    </recommendedName>
</protein>
<gene>
    <name evidence="1" type="ORF">FNV43_RR14585</name>
</gene>
<dbReference type="PANTHER" id="PTHR27003:SF434">
    <property type="entry name" value="RECEPTOR-LIKE PROTEIN KINASE FERONIA"/>
    <property type="match status" value="1"/>
</dbReference>
<name>A0A8K0MGG4_9ROSA</name>
<accession>A0A8K0MGG4</accession>
<organism evidence="1 2">
    <name type="scientific">Rhamnella rubrinervis</name>
    <dbReference type="NCBI Taxonomy" id="2594499"/>
    <lineage>
        <taxon>Eukaryota</taxon>
        <taxon>Viridiplantae</taxon>
        <taxon>Streptophyta</taxon>
        <taxon>Embryophyta</taxon>
        <taxon>Tracheophyta</taxon>
        <taxon>Spermatophyta</taxon>
        <taxon>Magnoliopsida</taxon>
        <taxon>eudicotyledons</taxon>
        <taxon>Gunneridae</taxon>
        <taxon>Pentapetalae</taxon>
        <taxon>rosids</taxon>
        <taxon>fabids</taxon>
        <taxon>Rosales</taxon>
        <taxon>Rhamnaceae</taxon>
        <taxon>rhamnoid group</taxon>
        <taxon>Rhamneae</taxon>
        <taxon>Rhamnella</taxon>
    </lineage>
</organism>
<proteinExistence type="predicted"/>
<dbReference type="InterPro" id="IPR011009">
    <property type="entry name" value="Kinase-like_dom_sf"/>
</dbReference>
<dbReference type="GO" id="GO:0005886">
    <property type="term" value="C:plasma membrane"/>
    <property type="evidence" value="ECO:0007669"/>
    <property type="project" value="TreeGrafter"/>
</dbReference>
<dbReference type="PANTHER" id="PTHR27003">
    <property type="entry name" value="OS07G0166700 PROTEIN"/>
    <property type="match status" value="1"/>
</dbReference>
<dbReference type="GO" id="GO:0009506">
    <property type="term" value="C:plasmodesma"/>
    <property type="evidence" value="ECO:0007669"/>
    <property type="project" value="TreeGrafter"/>
</dbReference>
<dbReference type="OrthoDB" id="1193975at2759"/>
<evidence type="ECO:0000313" key="2">
    <source>
        <dbReference type="Proteomes" id="UP000796880"/>
    </source>
</evidence>
<comment type="caution">
    <text evidence="1">The sequence shown here is derived from an EMBL/GenBank/DDBJ whole genome shotgun (WGS) entry which is preliminary data.</text>
</comment>
<dbReference type="SUPFAM" id="SSF56112">
    <property type="entry name" value="Protein kinase-like (PK-like)"/>
    <property type="match status" value="1"/>
</dbReference>
<dbReference type="InterPro" id="IPR045272">
    <property type="entry name" value="ANXUR1/2-like"/>
</dbReference>
<keyword evidence="2" id="KW-1185">Reference proteome</keyword>
<reference evidence="1" key="1">
    <citation type="submission" date="2020-03" db="EMBL/GenBank/DDBJ databases">
        <title>A high-quality chromosome-level genome assembly of a woody plant with both climbing and erect habits, Rhamnella rubrinervis.</title>
        <authorList>
            <person name="Lu Z."/>
            <person name="Yang Y."/>
            <person name="Zhu X."/>
            <person name="Sun Y."/>
        </authorList>
    </citation>
    <scope>NUCLEOTIDE SEQUENCE</scope>
    <source>
        <strain evidence="1">BYM</strain>
        <tissue evidence="1">Leaf</tissue>
    </source>
</reference>
<evidence type="ECO:0000313" key="1">
    <source>
        <dbReference type="EMBL" id="KAF3444892.1"/>
    </source>
</evidence>
<dbReference type="AlphaFoldDB" id="A0A8K0MGG4"/>